<proteinExistence type="predicted"/>
<name>A0ABW3C9C9_9ACTN</name>
<dbReference type="EMBL" id="JBHTIR010000166">
    <property type="protein sequence ID" value="MFD0850868.1"/>
    <property type="molecule type" value="Genomic_DNA"/>
</dbReference>
<feature type="non-terminal residue" evidence="1">
    <location>
        <position position="1"/>
    </location>
</feature>
<sequence>DEDIIIYSPDYDDDDTIIPYSVLEGPWDSEEYYFQNSTVYNEEELDVIVIMWYFKSIGSDSFYFDYEYVENTVGEDNVITKCS</sequence>
<accession>A0ABW3C9C9</accession>
<evidence type="ECO:0000313" key="2">
    <source>
        <dbReference type="Proteomes" id="UP001597083"/>
    </source>
</evidence>
<evidence type="ECO:0000313" key="1">
    <source>
        <dbReference type="EMBL" id="MFD0850868.1"/>
    </source>
</evidence>
<protein>
    <submittedName>
        <fullName evidence="1">Uncharacterized protein</fullName>
    </submittedName>
</protein>
<reference evidence="2" key="1">
    <citation type="journal article" date="2019" name="Int. J. Syst. Evol. Microbiol.">
        <title>The Global Catalogue of Microorganisms (GCM) 10K type strain sequencing project: providing services to taxonomists for standard genome sequencing and annotation.</title>
        <authorList>
            <consortium name="The Broad Institute Genomics Platform"/>
            <consortium name="The Broad Institute Genome Sequencing Center for Infectious Disease"/>
            <person name="Wu L."/>
            <person name="Ma J."/>
        </authorList>
    </citation>
    <scope>NUCLEOTIDE SEQUENCE [LARGE SCALE GENOMIC DNA]</scope>
    <source>
        <strain evidence="2">JCM 31696</strain>
    </source>
</reference>
<comment type="caution">
    <text evidence="1">The sequence shown here is derived from an EMBL/GenBank/DDBJ whole genome shotgun (WGS) entry which is preliminary data.</text>
</comment>
<organism evidence="1 2">
    <name type="scientific">Actinomadura adrarensis</name>
    <dbReference type="NCBI Taxonomy" id="1819600"/>
    <lineage>
        <taxon>Bacteria</taxon>
        <taxon>Bacillati</taxon>
        <taxon>Actinomycetota</taxon>
        <taxon>Actinomycetes</taxon>
        <taxon>Streptosporangiales</taxon>
        <taxon>Thermomonosporaceae</taxon>
        <taxon>Actinomadura</taxon>
    </lineage>
</organism>
<dbReference type="Proteomes" id="UP001597083">
    <property type="component" value="Unassembled WGS sequence"/>
</dbReference>
<gene>
    <name evidence="1" type="ORF">ACFQ07_01365</name>
</gene>
<keyword evidence="2" id="KW-1185">Reference proteome</keyword>